<feature type="signal peptide" evidence="1">
    <location>
        <begin position="1"/>
        <end position="21"/>
    </location>
</feature>
<feature type="domain" description="Fe/B12 periplasmic-binding" evidence="2">
    <location>
        <begin position="43"/>
        <end position="310"/>
    </location>
</feature>
<dbReference type="RefSeq" id="WP_196104874.1">
    <property type="nucleotide sequence ID" value="NZ_CP064942.1"/>
</dbReference>
<keyword evidence="4" id="KW-1185">Reference proteome</keyword>
<gene>
    <name evidence="3" type="ORF">I0K15_07730</name>
</gene>
<dbReference type="SUPFAM" id="SSF53807">
    <property type="entry name" value="Helical backbone' metal receptor"/>
    <property type="match status" value="1"/>
</dbReference>
<evidence type="ECO:0000256" key="1">
    <source>
        <dbReference type="SAM" id="SignalP"/>
    </source>
</evidence>
<feature type="chain" id="PRO_5032608967" evidence="1">
    <location>
        <begin position="22"/>
        <end position="356"/>
    </location>
</feature>
<keyword evidence="1" id="KW-0732">Signal</keyword>
<sequence>MREATLILLTMLVGAVPMAAAGDDISFVDQFDREIELEGPVERLATIPIPAASMAVAVHGSPDLLVAMHRLSKTAITEGILGDFFPATRDIPSDIVGDGFMPNVEALLSTEPDLVLQWGTRGVEIVAPIEAAGMTVATLRYGTEDDASAWIDMMGLIVGEQARANAILDWRQKALSDIRASTDAIAEDARPRTLYFLRYLSSLRVAGEGTYNDFWIELGGGTNVADELQGFTDVNAEQIMTWDPEVIFLNGFEEELSPEDVYSNPVFADVSAVRDRRVYKLPIGGYRWDPPNQESPLTWTWVTQLLQPGLIETDLRTEIVENYTMLYGQTPSQDDIDSILRIEKNGGSEGYDQFLR</sequence>
<reference evidence="3 4" key="1">
    <citation type="submission" date="2020-11" db="EMBL/GenBank/DDBJ databases">
        <title>Description of Pontivivens ytuae sp. nov. isolated from deep sea sediment of Mariana Trench.</title>
        <authorList>
            <person name="Wang Z."/>
            <person name="Sun Q.-L."/>
            <person name="Xu X.-D."/>
            <person name="Tang Y.-Z."/>
            <person name="Zhang J."/>
        </authorList>
    </citation>
    <scope>NUCLEOTIDE SEQUENCE [LARGE SCALE GENOMIC DNA]</scope>
    <source>
        <strain evidence="3 4">MT2928</strain>
    </source>
</reference>
<evidence type="ECO:0000313" key="4">
    <source>
        <dbReference type="Proteomes" id="UP000594800"/>
    </source>
</evidence>
<dbReference type="KEGG" id="poz:I0K15_07730"/>
<dbReference type="GO" id="GO:0071281">
    <property type="term" value="P:cellular response to iron ion"/>
    <property type="evidence" value="ECO:0007669"/>
    <property type="project" value="TreeGrafter"/>
</dbReference>
<dbReference type="PROSITE" id="PS50983">
    <property type="entry name" value="FE_B12_PBP"/>
    <property type="match status" value="1"/>
</dbReference>
<dbReference type="PANTHER" id="PTHR30535">
    <property type="entry name" value="VITAMIN B12-BINDING PROTEIN"/>
    <property type="match status" value="1"/>
</dbReference>
<accession>A0A7S9QEN5</accession>
<evidence type="ECO:0000313" key="3">
    <source>
        <dbReference type="EMBL" id="QPH55612.1"/>
    </source>
</evidence>
<proteinExistence type="predicted"/>
<evidence type="ECO:0000259" key="2">
    <source>
        <dbReference type="PROSITE" id="PS50983"/>
    </source>
</evidence>
<name>A0A7S9QEN5_9RHOB</name>
<organism evidence="3 4">
    <name type="scientific">Pontivivens ytuae</name>
    <dbReference type="NCBI Taxonomy" id="2789856"/>
    <lineage>
        <taxon>Bacteria</taxon>
        <taxon>Pseudomonadati</taxon>
        <taxon>Pseudomonadota</taxon>
        <taxon>Alphaproteobacteria</taxon>
        <taxon>Rhodobacterales</taxon>
        <taxon>Paracoccaceae</taxon>
        <taxon>Pontivivens</taxon>
    </lineage>
</organism>
<dbReference type="InterPro" id="IPR050902">
    <property type="entry name" value="ABC_Transporter_SBP"/>
</dbReference>
<dbReference type="Gene3D" id="1.20.58.2180">
    <property type="match status" value="1"/>
</dbReference>
<dbReference type="Proteomes" id="UP000594800">
    <property type="component" value="Chromosome"/>
</dbReference>
<dbReference type="InterPro" id="IPR002491">
    <property type="entry name" value="ABC_transptr_periplasmic_BD"/>
</dbReference>
<dbReference type="Gene3D" id="3.40.50.1980">
    <property type="entry name" value="Nitrogenase molybdenum iron protein domain"/>
    <property type="match status" value="2"/>
</dbReference>
<protein>
    <submittedName>
        <fullName evidence="3">ABC transporter substrate-binding protein</fullName>
    </submittedName>
</protein>
<dbReference type="EMBL" id="CP064942">
    <property type="protein sequence ID" value="QPH55612.1"/>
    <property type="molecule type" value="Genomic_DNA"/>
</dbReference>
<dbReference type="AlphaFoldDB" id="A0A7S9QEN5"/>
<dbReference type="Pfam" id="PF01497">
    <property type="entry name" value="Peripla_BP_2"/>
    <property type="match status" value="1"/>
</dbReference>
<dbReference type="PANTHER" id="PTHR30535:SF34">
    <property type="entry name" value="MOLYBDATE-BINDING PROTEIN MOLA"/>
    <property type="match status" value="1"/>
</dbReference>